<proteinExistence type="predicted"/>
<gene>
    <name evidence="2" type="ORF">CHIRRI_LOCUS5576</name>
</gene>
<reference evidence="2" key="2">
    <citation type="submission" date="2022-10" db="EMBL/GenBank/DDBJ databases">
        <authorList>
            <consortium name="ENA_rothamsted_submissions"/>
            <consortium name="culmorum"/>
            <person name="King R."/>
        </authorList>
    </citation>
    <scope>NUCLEOTIDE SEQUENCE</scope>
</reference>
<reference evidence="2" key="1">
    <citation type="submission" date="2022-01" db="EMBL/GenBank/DDBJ databases">
        <authorList>
            <person name="King R."/>
        </authorList>
    </citation>
    <scope>NUCLEOTIDE SEQUENCE</scope>
</reference>
<accession>A0A9N9RS90</accession>
<keyword evidence="1" id="KW-0732">Signal</keyword>
<feature type="chain" id="PRO_5040131412" evidence="1">
    <location>
        <begin position="22"/>
        <end position="136"/>
    </location>
</feature>
<evidence type="ECO:0000313" key="2">
    <source>
        <dbReference type="EMBL" id="CAG9802670.1"/>
    </source>
</evidence>
<dbReference type="AlphaFoldDB" id="A0A9N9RS90"/>
<name>A0A9N9RS90_9DIPT</name>
<protein>
    <submittedName>
        <fullName evidence="2">Uncharacterized protein</fullName>
    </submittedName>
</protein>
<evidence type="ECO:0000313" key="3">
    <source>
        <dbReference type="Proteomes" id="UP001153620"/>
    </source>
</evidence>
<feature type="signal peptide" evidence="1">
    <location>
        <begin position="1"/>
        <end position="21"/>
    </location>
</feature>
<organism evidence="2 3">
    <name type="scientific">Chironomus riparius</name>
    <dbReference type="NCBI Taxonomy" id="315576"/>
    <lineage>
        <taxon>Eukaryota</taxon>
        <taxon>Metazoa</taxon>
        <taxon>Ecdysozoa</taxon>
        <taxon>Arthropoda</taxon>
        <taxon>Hexapoda</taxon>
        <taxon>Insecta</taxon>
        <taxon>Pterygota</taxon>
        <taxon>Neoptera</taxon>
        <taxon>Endopterygota</taxon>
        <taxon>Diptera</taxon>
        <taxon>Nematocera</taxon>
        <taxon>Chironomoidea</taxon>
        <taxon>Chironomidae</taxon>
        <taxon>Chironominae</taxon>
        <taxon>Chironomus</taxon>
    </lineage>
</organism>
<keyword evidence="3" id="KW-1185">Reference proteome</keyword>
<sequence length="136" mass="14407">MNKQFFVTILIFAIAATTANAACAERKEGDSDFIEDAKCSLTKAKDTVSDGFSDFVANEKVQGAVSYISNKTAVASDVVKEAATKTGGFLSTAWGKFTESSKTGYAAVKDFVQGKKESDVEGIVAVRGLDESTPRT</sequence>
<evidence type="ECO:0000256" key="1">
    <source>
        <dbReference type="SAM" id="SignalP"/>
    </source>
</evidence>
<dbReference type="Proteomes" id="UP001153620">
    <property type="component" value="Chromosome 2"/>
</dbReference>
<dbReference type="EMBL" id="OU895878">
    <property type="protein sequence ID" value="CAG9802670.1"/>
    <property type="molecule type" value="Genomic_DNA"/>
</dbReference>